<evidence type="ECO:0000256" key="5">
    <source>
        <dbReference type="ARBA" id="ARBA00023204"/>
    </source>
</evidence>
<protein>
    <recommendedName>
        <fullName evidence="6">Very short patch repair endonuclease</fullName>
        <ecNumber evidence="6">3.1.-.-</ecNumber>
    </recommendedName>
</protein>
<dbReference type="EMBL" id="JABEVQ010000003">
    <property type="protein sequence ID" value="NWN91083.1"/>
    <property type="molecule type" value="Genomic_DNA"/>
</dbReference>
<dbReference type="CDD" id="cd00221">
    <property type="entry name" value="Vsr"/>
    <property type="match status" value="1"/>
</dbReference>
<keyword evidence="4 6" id="KW-0378">Hydrolase</keyword>
<comment type="similarity">
    <text evidence="6">Belongs to the vsr family.</text>
</comment>
<dbReference type="InterPro" id="IPR011335">
    <property type="entry name" value="Restrct_endonuc-II-like"/>
</dbReference>
<evidence type="ECO:0000256" key="2">
    <source>
        <dbReference type="ARBA" id="ARBA00022759"/>
    </source>
</evidence>
<dbReference type="Pfam" id="PF03852">
    <property type="entry name" value="Vsr"/>
    <property type="match status" value="1"/>
</dbReference>
<evidence type="ECO:0000313" key="8">
    <source>
        <dbReference type="Proteomes" id="UP000536442"/>
    </source>
</evidence>
<keyword evidence="2 6" id="KW-0255">Endonuclease</keyword>
<evidence type="ECO:0000256" key="6">
    <source>
        <dbReference type="PIRNR" id="PIRNR018267"/>
    </source>
</evidence>
<dbReference type="GO" id="GO:0004519">
    <property type="term" value="F:endonuclease activity"/>
    <property type="evidence" value="ECO:0007669"/>
    <property type="project" value="UniProtKB-KW"/>
</dbReference>
<proteinExistence type="inferred from homology"/>
<keyword evidence="1 6" id="KW-0540">Nuclease</keyword>
<evidence type="ECO:0000256" key="4">
    <source>
        <dbReference type="ARBA" id="ARBA00022801"/>
    </source>
</evidence>
<reference evidence="7 8" key="1">
    <citation type="submission" date="2020-03" db="EMBL/GenBank/DDBJ databases">
        <title>Metagenomic, metatranscriptomic, and metabolomic analyses revealed the key microbes and metabolic features during the fermentation of ganjang, Korean traditional soy sauce.</title>
        <authorList>
            <person name="Chun B.H."/>
            <person name="Jeon C.O."/>
        </authorList>
    </citation>
    <scope>NUCLEOTIDE SEQUENCE [LARGE SCALE GENOMIC DNA]</scope>
    <source>
        <strain evidence="7 8">KG14</strain>
    </source>
</reference>
<dbReference type="GO" id="GO:0016787">
    <property type="term" value="F:hydrolase activity"/>
    <property type="evidence" value="ECO:0007669"/>
    <property type="project" value="UniProtKB-KW"/>
</dbReference>
<dbReference type="GO" id="GO:0006298">
    <property type="term" value="P:mismatch repair"/>
    <property type="evidence" value="ECO:0007669"/>
    <property type="project" value="UniProtKB-UniRule"/>
</dbReference>
<dbReference type="Proteomes" id="UP000536442">
    <property type="component" value="Unassembled WGS sequence"/>
</dbReference>
<evidence type="ECO:0000256" key="3">
    <source>
        <dbReference type="ARBA" id="ARBA00022763"/>
    </source>
</evidence>
<name>A0A851HQ01_9GAMM</name>
<gene>
    <name evidence="7" type="primary">vsr</name>
    <name evidence="7" type="ORF">HLV39_06210</name>
</gene>
<dbReference type="EC" id="3.1.-.-" evidence="6"/>
<sequence length="144" mass="16785">MVDFLSPKERSVRMSRIRGKDTKPELSLRKVLHGLGFRYRLHVADLPGKPDLVFPKYKTVVFVHGCFWHRHPGCKIATTPKTNTEFWIEKFEKTKERDVRARKALEEAGWSTLVVWECELDSMKRALETGKRIGEKIKMSGQEN</sequence>
<keyword evidence="8" id="KW-1185">Reference proteome</keyword>
<comment type="caution">
    <text evidence="7">The sequence shown here is derived from an EMBL/GenBank/DDBJ whole genome shotgun (WGS) entry which is preliminary data.</text>
</comment>
<keyword evidence="5 6" id="KW-0234">DNA repair</keyword>
<comment type="function">
    <text evidence="6">May nick specific sequences that contain T:G mispairs resulting from m5C-deamination.</text>
</comment>
<dbReference type="PIRSF" id="PIRSF018267">
    <property type="entry name" value="VSR_endonuc"/>
    <property type="match status" value="1"/>
</dbReference>
<accession>A0A851HQ01</accession>
<evidence type="ECO:0000256" key="1">
    <source>
        <dbReference type="ARBA" id="ARBA00022722"/>
    </source>
</evidence>
<dbReference type="InterPro" id="IPR004603">
    <property type="entry name" value="DNA_mismatch_endonuc_vsr"/>
</dbReference>
<keyword evidence="3 6" id="KW-0227">DNA damage</keyword>
<dbReference type="SUPFAM" id="SSF52980">
    <property type="entry name" value="Restriction endonuclease-like"/>
    <property type="match status" value="1"/>
</dbReference>
<dbReference type="AlphaFoldDB" id="A0A851HQ01"/>
<organism evidence="7 8">
    <name type="scientific">Marinobacter adhaerens</name>
    <dbReference type="NCBI Taxonomy" id="1033846"/>
    <lineage>
        <taxon>Bacteria</taxon>
        <taxon>Pseudomonadati</taxon>
        <taxon>Pseudomonadota</taxon>
        <taxon>Gammaproteobacteria</taxon>
        <taxon>Pseudomonadales</taxon>
        <taxon>Marinobacteraceae</taxon>
        <taxon>Marinobacter</taxon>
    </lineage>
</organism>
<dbReference type="NCBIfam" id="TIGR00632">
    <property type="entry name" value="vsr"/>
    <property type="match status" value="1"/>
</dbReference>
<dbReference type="Gene3D" id="3.40.960.10">
    <property type="entry name" value="VSR Endonuclease"/>
    <property type="match status" value="1"/>
</dbReference>
<evidence type="ECO:0000313" key="7">
    <source>
        <dbReference type="EMBL" id="NWN91083.1"/>
    </source>
</evidence>